<dbReference type="PANTHER" id="PTHR24220:SF470">
    <property type="entry name" value="CELL DIVISION ATP-BINDING PROTEIN FTSE"/>
    <property type="match status" value="1"/>
</dbReference>
<evidence type="ECO:0000256" key="3">
    <source>
        <dbReference type="ARBA" id="ARBA00022840"/>
    </source>
</evidence>
<dbReference type="PROSITE" id="PS50893">
    <property type="entry name" value="ABC_TRANSPORTER_2"/>
    <property type="match status" value="1"/>
</dbReference>
<dbReference type="InterPro" id="IPR003593">
    <property type="entry name" value="AAA+_ATPase"/>
</dbReference>
<evidence type="ECO:0000313" key="5">
    <source>
        <dbReference type="EMBL" id="PIW97230.1"/>
    </source>
</evidence>
<keyword evidence="5" id="KW-0131">Cell cycle</keyword>
<dbReference type="GO" id="GO:0005524">
    <property type="term" value="F:ATP binding"/>
    <property type="evidence" value="ECO:0007669"/>
    <property type="project" value="UniProtKB-KW"/>
</dbReference>
<dbReference type="SMART" id="SM00382">
    <property type="entry name" value="AAA"/>
    <property type="match status" value="1"/>
</dbReference>
<reference evidence="6" key="1">
    <citation type="submission" date="2017-09" db="EMBL/GenBank/DDBJ databases">
        <title>Depth-based differentiation of microbial function through sediment-hosted aquifers and enrichment of novel symbionts in the deep terrestrial subsurface.</title>
        <authorList>
            <person name="Probst A.J."/>
            <person name="Ladd B."/>
            <person name="Jarett J.K."/>
            <person name="Geller-Mcgrath D.E."/>
            <person name="Sieber C.M.K."/>
            <person name="Emerson J.B."/>
            <person name="Anantharaman K."/>
            <person name="Thomas B.C."/>
            <person name="Malmstrom R."/>
            <person name="Stieglmeier M."/>
            <person name="Klingl A."/>
            <person name="Woyke T."/>
            <person name="Ryan C.M."/>
            <person name="Banfield J.F."/>
        </authorList>
    </citation>
    <scope>NUCLEOTIDE SEQUENCE [LARGE SCALE GENOMIC DNA]</scope>
</reference>
<accession>A0A2M7IPM7</accession>
<dbReference type="GO" id="GO:0051301">
    <property type="term" value="P:cell division"/>
    <property type="evidence" value="ECO:0007669"/>
    <property type="project" value="UniProtKB-KW"/>
</dbReference>
<dbReference type="InterPro" id="IPR003439">
    <property type="entry name" value="ABC_transporter-like_ATP-bd"/>
</dbReference>
<dbReference type="SUPFAM" id="SSF52540">
    <property type="entry name" value="P-loop containing nucleoside triphosphate hydrolases"/>
    <property type="match status" value="1"/>
</dbReference>
<protein>
    <submittedName>
        <fullName evidence="5">Cell division ATP-binding protein FtsE</fullName>
    </submittedName>
</protein>
<evidence type="ECO:0000256" key="1">
    <source>
        <dbReference type="ARBA" id="ARBA00005417"/>
    </source>
</evidence>
<dbReference type="PANTHER" id="PTHR24220">
    <property type="entry name" value="IMPORT ATP-BINDING PROTEIN"/>
    <property type="match status" value="1"/>
</dbReference>
<dbReference type="GO" id="GO:0022857">
    <property type="term" value="F:transmembrane transporter activity"/>
    <property type="evidence" value="ECO:0007669"/>
    <property type="project" value="TreeGrafter"/>
</dbReference>
<evidence type="ECO:0000259" key="4">
    <source>
        <dbReference type="PROSITE" id="PS50893"/>
    </source>
</evidence>
<keyword evidence="3 5" id="KW-0067">ATP-binding</keyword>
<dbReference type="Proteomes" id="UP000230837">
    <property type="component" value="Unassembled WGS sequence"/>
</dbReference>
<dbReference type="PROSITE" id="PS00211">
    <property type="entry name" value="ABC_TRANSPORTER_1"/>
    <property type="match status" value="1"/>
</dbReference>
<dbReference type="EMBL" id="PFHR01000043">
    <property type="protein sequence ID" value="PIW97230.1"/>
    <property type="molecule type" value="Genomic_DNA"/>
</dbReference>
<dbReference type="Pfam" id="PF00005">
    <property type="entry name" value="ABC_tran"/>
    <property type="match status" value="1"/>
</dbReference>
<keyword evidence="5" id="KW-0132">Cell division</keyword>
<dbReference type="GO" id="GO:0016887">
    <property type="term" value="F:ATP hydrolysis activity"/>
    <property type="evidence" value="ECO:0007669"/>
    <property type="project" value="InterPro"/>
</dbReference>
<dbReference type="AlphaFoldDB" id="A0A2M7IPM7"/>
<evidence type="ECO:0000256" key="2">
    <source>
        <dbReference type="ARBA" id="ARBA00022741"/>
    </source>
</evidence>
<dbReference type="Gene3D" id="3.40.50.300">
    <property type="entry name" value="P-loop containing nucleotide triphosphate hydrolases"/>
    <property type="match status" value="1"/>
</dbReference>
<proteinExistence type="inferred from homology"/>
<dbReference type="InterPro" id="IPR027417">
    <property type="entry name" value="P-loop_NTPase"/>
</dbReference>
<keyword evidence="2" id="KW-0547">Nucleotide-binding</keyword>
<sequence>MIYFDNVSKLYNDGRSIAIEGITFQIEPKEFVSIVGHSGAGKSTILKMIIAESKPTSGQIFFESLDVNKIPRSRLPQYRRKIGTVFQDFKLLINKTAYENIAFAMEANGRTDDEIAENVPQALALVDLTDKAWNFPDELSGGEKQRVAIARAIVNQPDIIIADEPTGNLDPIATYEVVQILRKINDLGTTVVMTTHNKGVIDELGRRVITMDGGRIIRDDVSGKYVL</sequence>
<gene>
    <name evidence="5" type="ORF">COZ82_00710</name>
</gene>
<feature type="domain" description="ABC transporter" evidence="4">
    <location>
        <begin position="2"/>
        <end position="227"/>
    </location>
</feature>
<comment type="caution">
    <text evidence="5">The sequence shown here is derived from an EMBL/GenBank/DDBJ whole genome shotgun (WGS) entry which is preliminary data.</text>
</comment>
<comment type="similarity">
    <text evidence="1">Belongs to the ABC transporter superfamily.</text>
</comment>
<dbReference type="InterPro" id="IPR015854">
    <property type="entry name" value="ABC_transpr_LolD-like"/>
</dbReference>
<dbReference type="GO" id="GO:0005886">
    <property type="term" value="C:plasma membrane"/>
    <property type="evidence" value="ECO:0007669"/>
    <property type="project" value="TreeGrafter"/>
</dbReference>
<evidence type="ECO:0000313" key="6">
    <source>
        <dbReference type="Proteomes" id="UP000230837"/>
    </source>
</evidence>
<organism evidence="5 6">
    <name type="scientific">Candidatus Kaiserbacteria bacterium CG_4_8_14_3_um_filter_38_9</name>
    <dbReference type="NCBI Taxonomy" id="1974599"/>
    <lineage>
        <taxon>Bacteria</taxon>
        <taxon>Candidatus Kaiseribacteriota</taxon>
    </lineage>
</organism>
<name>A0A2M7IPM7_9BACT</name>
<dbReference type="FunFam" id="3.40.50.300:FF:000056">
    <property type="entry name" value="Cell division ATP-binding protein FtsE"/>
    <property type="match status" value="1"/>
</dbReference>
<dbReference type="InterPro" id="IPR017871">
    <property type="entry name" value="ABC_transporter-like_CS"/>
</dbReference>